<dbReference type="EMBL" id="BAABDH010000112">
    <property type="protein sequence ID" value="GAA3953660.1"/>
    <property type="molecule type" value="Genomic_DNA"/>
</dbReference>
<keyword evidence="2" id="KW-1185">Reference proteome</keyword>
<proteinExistence type="predicted"/>
<name>A0ABP7NTG1_9BACT</name>
<evidence type="ECO:0000313" key="2">
    <source>
        <dbReference type="Proteomes" id="UP001499909"/>
    </source>
</evidence>
<reference evidence="2" key="1">
    <citation type="journal article" date="2019" name="Int. J. Syst. Evol. Microbiol.">
        <title>The Global Catalogue of Microorganisms (GCM) 10K type strain sequencing project: providing services to taxonomists for standard genome sequencing and annotation.</title>
        <authorList>
            <consortium name="The Broad Institute Genomics Platform"/>
            <consortium name="The Broad Institute Genome Sequencing Center for Infectious Disease"/>
            <person name="Wu L."/>
            <person name="Ma J."/>
        </authorList>
    </citation>
    <scope>NUCLEOTIDE SEQUENCE [LARGE SCALE GENOMIC DNA]</scope>
    <source>
        <strain evidence="2">JCM 17214</strain>
    </source>
</reference>
<protein>
    <submittedName>
        <fullName evidence="1">Uncharacterized protein</fullName>
    </submittedName>
</protein>
<dbReference type="RefSeq" id="WP_345117642.1">
    <property type="nucleotide sequence ID" value="NZ_BAABDH010000112.1"/>
</dbReference>
<sequence>MAPSGKLLDAEGFAVVGLVHENEYVIPEWMRADPKVTQMAQYLEARRLRGYLQGGPTTPGRQVDVDVDGNEFGSNSPAAALLQQLLAE</sequence>
<gene>
    <name evidence="1" type="ORF">GCM10022406_39210</name>
</gene>
<dbReference type="Proteomes" id="UP001499909">
    <property type="component" value="Unassembled WGS sequence"/>
</dbReference>
<comment type="caution">
    <text evidence="1">The sequence shown here is derived from an EMBL/GenBank/DDBJ whole genome shotgun (WGS) entry which is preliminary data.</text>
</comment>
<organism evidence="1 2">
    <name type="scientific">Hymenobacter algoricola</name>
    <dbReference type="NCBI Taxonomy" id="486267"/>
    <lineage>
        <taxon>Bacteria</taxon>
        <taxon>Pseudomonadati</taxon>
        <taxon>Bacteroidota</taxon>
        <taxon>Cytophagia</taxon>
        <taxon>Cytophagales</taxon>
        <taxon>Hymenobacteraceae</taxon>
        <taxon>Hymenobacter</taxon>
    </lineage>
</organism>
<accession>A0ABP7NTG1</accession>
<evidence type="ECO:0000313" key="1">
    <source>
        <dbReference type="EMBL" id="GAA3953660.1"/>
    </source>
</evidence>